<dbReference type="Proteomes" id="UP000672097">
    <property type="component" value="Unassembled WGS sequence"/>
</dbReference>
<dbReference type="Pfam" id="PF00512">
    <property type="entry name" value="HisKA"/>
    <property type="match status" value="1"/>
</dbReference>
<keyword evidence="4" id="KW-0547">Nucleotide-binding</keyword>
<dbReference type="InterPro" id="IPR003594">
    <property type="entry name" value="HATPase_dom"/>
</dbReference>
<evidence type="ECO:0000256" key="7">
    <source>
        <dbReference type="ARBA" id="ARBA00023293"/>
    </source>
</evidence>
<dbReference type="SMART" id="SM00387">
    <property type="entry name" value="HATPase_c"/>
    <property type="match status" value="1"/>
</dbReference>
<dbReference type="PANTHER" id="PTHR43711">
    <property type="entry name" value="TWO-COMPONENT HISTIDINE KINASE"/>
    <property type="match status" value="1"/>
</dbReference>
<dbReference type="InterPro" id="IPR004358">
    <property type="entry name" value="Sig_transdc_His_kin-like_C"/>
</dbReference>
<name>A0ABS5DSB1_9BURK</name>
<dbReference type="Gene3D" id="3.30.565.10">
    <property type="entry name" value="Histidine kinase-like ATPase, C-terminal domain"/>
    <property type="match status" value="1"/>
</dbReference>
<dbReference type="InterPro" id="IPR036097">
    <property type="entry name" value="HisK_dim/P_sf"/>
</dbReference>
<dbReference type="Gene3D" id="3.30.450.260">
    <property type="entry name" value="Haem NO binding associated domain"/>
    <property type="match status" value="1"/>
</dbReference>
<dbReference type="PRINTS" id="PR00344">
    <property type="entry name" value="BCTRLSENSOR"/>
</dbReference>
<keyword evidence="3" id="KW-0808">Transferase</keyword>
<evidence type="ECO:0000259" key="9">
    <source>
        <dbReference type="PROSITE" id="PS50109"/>
    </source>
</evidence>
<gene>
    <name evidence="10" type="ORF">KAK11_01530</name>
</gene>
<dbReference type="PANTHER" id="PTHR43711:SF1">
    <property type="entry name" value="HISTIDINE KINASE 1"/>
    <property type="match status" value="1"/>
</dbReference>
<dbReference type="RefSeq" id="WP_210805451.1">
    <property type="nucleotide sequence ID" value="NZ_JAGQDG010000001.1"/>
</dbReference>
<comment type="caution">
    <text evidence="10">The sequence shown here is derived from an EMBL/GenBank/DDBJ whole genome shotgun (WGS) entry which is preliminary data.</text>
</comment>
<comment type="catalytic activity">
    <reaction evidence="1">
        <text>ATP + protein L-histidine = ADP + protein N-phospho-L-histidine.</text>
        <dbReference type="EC" id="2.7.13.3"/>
    </reaction>
</comment>
<feature type="region of interest" description="Disordered" evidence="8">
    <location>
        <begin position="511"/>
        <end position="530"/>
    </location>
</feature>
<evidence type="ECO:0000256" key="4">
    <source>
        <dbReference type="ARBA" id="ARBA00022741"/>
    </source>
</evidence>
<keyword evidence="6" id="KW-0902">Two-component regulatory system</keyword>
<organism evidence="10 11">
    <name type="scientific">Ideonella paludis</name>
    <dbReference type="NCBI Taxonomy" id="1233411"/>
    <lineage>
        <taxon>Bacteria</taxon>
        <taxon>Pseudomonadati</taxon>
        <taxon>Pseudomonadota</taxon>
        <taxon>Betaproteobacteria</taxon>
        <taxon>Burkholderiales</taxon>
        <taxon>Sphaerotilaceae</taxon>
        <taxon>Ideonella</taxon>
    </lineage>
</organism>
<dbReference type="CDD" id="cd00075">
    <property type="entry name" value="HATPase"/>
    <property type="match status" value="1"/>
</dbReference>
<dbReference type="Pfam" id="PF07701">
    <property type="entry name" value="HNOBA"/>
    <property type="match status" value="1"/>
</dbReference>
<sequence>MDSTLSLRGDQLNRAFPFHVWVDEDLHIRSMGSSLWALGLGDRLNQRLDGLFDIKRPQRHATMKDWLQHGHGLCTLVSKDEKRLQLRGSPEWMDDGSMLLVVAPVVTSMADMQGKGLKLKDFAAHDAAGELLLLGRTMALSADDAMRMAAKSKARLAQIEAMLELCDAGVAYFDADERLRYQNKVLNGLMCFMPGEALGLSLTQFEDRLVGLLSPAETQRNPITELLIAEGAGQNDAVMELRRERPCYAVVQVSLRRSDDGGHVVFIRDVTRETETERMKSDFLSSAAHELRTPMSSILGYAELLLHRPMSEERRTEAMSIVLRQSQLMMRIVTELLDLARIEARQGRDMERKPTPLKRLLEQIAQSQLEAGVSHPLSLPAECPDALLLIDEIKAVQAVSEVLDNARQYSEPGQPVALSIAAADDQWLTLEIRDRGIGMTPEEVSRVCERFWRADPSRHNPGTGLGMSLCKEIIDLQGGWMEIDSEPGQGTRVRLSLPVVTVAAIGGSPMDHNSAIATTKVPPLDAPHPR</sequence>
<evidence type="ECO:0000256" key="5">
    <source>
        <dbReference type="ARBA" id="ARBA00022777"/>
    </source>
</evidence>
<evidence type="ECO:0000256" key="2">
    <source>
        <dbReference type="ARBA" id="ARBA00022553"/>
    </source>
</evidence>
<reference evidence="10 11" key="1">
    <citation type="submission" date="2021-04" db="EMBL/GenBank/DDBJ databases">
        <title>The genome sequence of type strain Ideonella paludis KCTC 32238.</title>
        <authorList>
            <person name="Liu Y."/>
        </authorList>
    </citation>
    <scope>NUCLEOTIDE SEQUENCE [LARGE SCALE GENOMIC DNA]</scope>
    <source>
        <strain evidence="10 11">KCTC 32238</strain>
    </source>
</reference>
<feature type="domain" description="Histidine kinase" evidence="9">
    <location>
        <begin position="286"/>
        <end position="501"/>
    </location>
</feature>
<dbReference type="Gene3D" id="3.30.450.20">
    <property type="entry name" value="PAS domain"/>
    <property type="match status" value="1"/>
</dbReference>
<accession>A0ABS5DSB1</accession>
<keyword evidence="7" id="KW-0141">cGMP biosynthesis</keyword>
<evidence type="ECO:0000313" key="11">
    <source>
        <dbReference type="Proteomes" id="UP000672097"/>
    </source>
</evidence>
<keyword evidence="5" id="KW-0418">Kinase</keyword>
<evidence type="ECO:0000256" key="8">
    <source>
        <dbReference type="SAM" id="MobiDB-lite"/>
    </source>
</evidence>
<dbReference type="EMBL" id="JAGQDG010000001">
    <property type="protein sequence ID" value="MBQ0933990.1"/>
    <property type="molecule type" value="Genomic_DNA"/>
</dbReference>
<dbReference type="Gene3D" id="1.10.287.130">
    <property type="match status" value="1"/>
</dbReference>
<dbReference type="SMART" id="SM00388">
    <property type="entry name" value="HisKA"/>
    <property type="match status" value="1"/>
</dbReference>
<dbReference type="InterPro" id="IPR042463">
    <property type="entry name" value="HNOB_dom_associated_sf"/>
</dbReference>
<evidence type="ECO:0000313" key="10">
    <source>
        <dbReference type="EMBL" id="MBQ0933990.1"/>
    </source>
</evidence>
<dbReference type="Pfam" id="PF02518">
    <property type="entry name" value="HATPase_c"/>
    <property type="match status" value="1"/>
</dbReference>
<dbReference type="CDD" id="cd00082">
    <property type="entry name" value="HisKA"/>
    <property type="match status" value="1"/>
</dbReference>
<dbReference type="InterPro" id="IPR036890">
    <property type="entry name" value="HATPase_C_sf"/>
</dbReference>
<dbReference type="SUPFAM" id="SSF55874">
    <property type="entry name" value="ATPase domain of HSP90 chaperone/DNA topoisomerase II/histidine kinase"/>
    <property type="match status" value="1"/>
</dbReference>
<proteinExistence type="predicted"/>
<evidence type="ECO:0000256" key="3">
    <source>
        <dbReference type="ARBA" id="ARBA00022679"/>
    </source>
</evidence>
<keyword evidence="11" id="KW-1185">Reference proteome</keyword>
<keyword evidence="2" id="KW-0597">Phosphoprotein</keyword>
<dbReference type="InterPro" id="IPR005467">
    <property type="entry name" value="His_kinase_dom"/>
</dbReference>
<dbReference type="InterPro" id="IPR050736">
    <property type="entry name" value="Sensor_HK_Regulatory"/>
</dbReference>
<dbReference type="SUPFAM" id="SSF47384">
    <property type="entry name" value="Homodimeric domain of signal transducing histidine kinase"/>
    <property type="match status" value="1"/>
</dbReference>
<evidence type="ECO:0000256" key="6">
    <source>
        <dbReference type="ARBA" id="ARBA00023012"/>
    </source>
</evidence>
<protein>
    <recommendedName>
        <fullName evidence="9">Histidine kinase domain-containing protein</fullName>
    </recommendedName>
</protein>
<dbReference type="PROSITE" id="PS50109">
    <property type="entry name" value="HIS_KIN"/>
    <property type="match status" value="1"/>
</dbReference>
<evidence type="ECO:0000256" key="1">
    <source>
        <dbReference type="ARBA" id="ARBA00000085"/>
    </source>
</evidence>
<dbReference type="InterPro" id="IPR011645">
    <property type="entry name" value="HNOB_dom_associated"/>
</dbReference>
<dbReference type="InterPro" id="IPR003661">
    <property type="entry name" value="HisK_dim/P_dom"/>
</dbReference>